<protein>
    <recommendedName>
        <fullName evidence="3">F-box domain-containing protein</fullName>
    </recommendedName>
</protein>
<reference evidence="2" key="1">
    <citation type="journal article" date="2024" name="IScience">
        <title>Strigolactones Initiate the Formation of Haustorium-like Structures in Castilleja.</title>
        <authorList>
            <person name="Buerger M."/>
            <person name="Peterson D."/>
            <person name="Chory J."/>
        </authorList>
    </citation>
    <scope>NUCLEOTIDE SEQUENCE [LARGE SCALE GENOMIC DNA]</scope>
</reference>
<evidence type="ECO:0008006" key="3">
    <source>
        <dbReference type="Google" id="ProtNLM"/>
    </source>
</evidence>
<comment type="caution">
    <text evidence="1">The sequence shown here is derived from an EMBL/GenBank/DDBJ whole genome shotgun (WGS) entry which is preliminary data.</text>
</comment>
<evidence type="ECO:0000313" key="1">
    <source>
        <dbReference type="EMBL" id="KAL3623992.1"/>
    </source>
</evidence>
<keyword evidence="2" id="KW-1185">Reference proteome</keyword>
<gene>
    <name evidence="1" type="ORF">CASFOL_032808</name>
</gene>
<dbReference type="InterPro" id="IPR036047">
    <property type="entry name" value="F-box-like_dom_sf"/>
</dbReference>
<dbReference type="AlphaFoldDB" id="A0ABD3C358"/>
<dbReference type="Pfam" id="PF14299">
    <property type="entry name" value="PP2"/>
    <property type="match status" value="1"/>
</dbReference>
<dbReference type="SUPFAM" id="SSF81383">
    <property type="entry name" value="F-box domain"/>
    <property type="match status" value="1"/>
</dbReference>
<dbReference type="PANTHER" id="PTHR32278:SF11">
    <property type="entry name" value="F-BOX DOMAIN-CONTAINING PROTEIN"/>
    <property type="match status" value="1"/>
</dbReference>
<organism evidence="1 2">
    <name type="scientific">Castilleja foliolosa</name>
    <dbReference type="NCBI Taxonomy" id="1961234"/>
    <lineage>
        <taxon>Eukaryota</taxon>
        <taxon>Viridiplantae</taxon>
        <taxon>Streptophyta</taxon>
        <taxon>Embryophyta</taxon>
        <taxon>Tracheophyta</taxon>
        <taxon>Spermatophyta</taxon>
        <taxon>Magnoliopsida</taxon>
        <taxon>eudicotyledons</taxon>
        <taxon>Gunneridae</taxon>
        <taxon>Pentapetalae</taxon>
        <taxon>asterids</taxon>
        <taxon>lamiids</taxon>
        <taxon>Lamiales</taxon>
        <taxon>Orobanchaceae</taxon>
        <taxon>Pedicularideae</taxon>
        <taxon>Castillejinae</taxon>
        <taxon>Castilleja</taxon>
    </lineage>
</organism>
<dbReference type="InterPro" id="IPR025886">
    <property type="entry name" value="PP2-like"/>
</dbReference>
<name>A0ABD3C358_9LAMI</name>
<sequence>MAPETTVDVLPEECLSTVLSFTCPRDTCSSAIVSGMFRSASDSDLTWDKFLPADYRQIVARSASPVDFASKKELFAKLCSTPLLIDGGNKYKNTPSTFSVDKHTNKKCYMLSARELSITWSTNSLCWCWKPFPHSRFGETAELITVCRLEIRGKINTQMLSPNTTYGAYLVVQIANRAFGLSVLPSEVSVEVGDYKTRGKLYMNHEDGKRNEIDTSEGEERVLCTRGDGWLEVELGEFYNGVGEKEVIMEFKEVKSEHLKGGLIVEGIEIRPKY</sequence>
<accession>A0ABD3C358</accession>
<dbReference type="EMBL" id="JAVIJP010000054">
    <property type="protein sequence ID" value="KAL3623992.1"/>
    <property type="molecule type" value="Genomic_DNA"/>
</dbReference>
<evidence type="ECO:0000313" key="2">
    <source>
        <dbReference type="Proteomes" id="UP001632038"/>
    </source>
</evidence>
<dbReference type="CDD" id="cd22162">
    <property type="entry name" value="F-box_AtSKIP3-like"/>
    <property type="match status" value="1"/>
</dbReference>
<dbReference type="Proteomes" id="UP001632038">
    <property type="component" value="Unassembled WGS sequence"/>
</dbReference>
<proteinExistence type="predicted"/>
<dbReference type="PANTHER" id="PTHR32278">
    <property type="entry name" value="F-BOX DOMAIN-CONTAINING PROTEIN"/>
    <property type="match status" value="1"/>
</dbReference>